<dbReference type="AlphaFoldDB" id="A0A1M7HRY9"/>
<feature type="binding site" evidence="15">
    <location>
        <begin position="25"/>
        <end position="32"/>
    </location>
    <ligand>
        <name>ATP</name>
        <dbReference type="ChEBI" id="CHEBI:30616"/>
    </ligand>
</feature>
<evidence type="ECO:0000256" key="7">
    <source>
        <dbReference type="ARBA" id="ARBA00022839"/>
    </source>
</evidence>
<dbReference type="EC" id="5.6.2.4" evidence="13"/>
<evidence type="ECO:0000256" key="13">
    <source>
        <dbReference type="ARBA" id="ARBA00034808"/>
    </source>
</evidence>
<feature type="domain" description="UvrD-like helicase ATP-binding" evidence="16">
    <location>
        <begin position="4"/>
        <end position="283"/>
    </location>
</feature>
<keyword evidence="6 15" id="KW-0347">Helicase</keyword>
<keyword evidence="2" id="KW-0540">Nuclease</keyword>
<dbReference type="EMBL" id="FRCT01000003">
    <property type="protein sequence ID" value="SHM31312.1"/>
    <property type="molecule type" value="Genomic_DNA"/>
</dbReference>
<keyword evidence="4" id="KW-0227">DNA damage</keyword>
<evidence type="ECO:0000256" key="4">
    <source>
        <dbReference type="ARBA" id="ARBA00022763"/>
    </source>
</evidence>
<proteinExistence type="inferred from homology"/>
<dbReference type="InterPro" id="IPR000212">
    <property type="entry name" value="DNA_helicase_UvrD/REP"/>
</dbReference>
<evidence type="ECO:0000256" key="12">
    <source>
        <dbReference type="ARBA" id="ARBA00034617"/>
    </source>
</evidence>
<comment type="catalytic activity">
    <reaction evidence="14">
        <text>ATP + H2O = ADP + phosphate + H(+)</text>
        <dbReference type="Rhea" id="RHEA:13065"/>
        <dbReference type="ChEBI" id="CHEBI:15377"/>
        <dbReference type="ChEBI" id="CHEBI:15378"/>
        <dbReference type="ChEBI" id="CHEBI:30616"/>
        <dbReference type="ChEBI" id="CHEBI:43474"/>
        <dbReference type="ChEBI" id="CHEBI:456216"/>
        <dbReference type="EC" id="5.6.2.4"/>
    </reaction>
</comment>
<keyword evidence="3 15" id="KW-0547">Nucleotide-binding</keyword>
<dbReference type="GO" id="GO:0000725">
    <property type="term" value="P:recombinational repair"/>
    <property type="evidence" value="ECO:0007669"/>
    <property type="project" value="TreeGrafter"/>
</dbReference>
<dbReference type="InterPro" id="IPR038726">
    <property type="entry name" value="PDDEXK_AddAB-type"/>
</dbReference>
<dbReference type="PANTHER" id="PTHR11070:SF2">
    <property type="entry name" value="ATP-DEPENDENT DNA HELICASE SRS2"/>
    <property type="match status" value="1"/>
</dbReference>
<dbReference type="Gene3D" id="1.10.486.10">
    <property type="entry name" value="PCRA, domain 4"/>
    <property type="match status" value="2"/>
</dbReference>
<evidence type="ECO:0000256" key="2">
    <source>
        <dbReference type="ARBA" id="ARBA00022722"/>
    </source>
</evidence>
<dbReference type="OrthoDB" id="9810135at2"/>
<dbReference type="PANTHER" id="PTHR11070">
    <property type="entry name" value="UVRD / RECB / PCRA DNA HELICASE FAMILY MEMBER"/>
    <property type="match status" value="1"/>
</dbReference>
<evidence type="ECO:0000256" key="10">
    <source>
        <dbReference type="ARBA" id="ARBA00023204"/>
    </source>
</evidence>
<dbReference type="PROSITE" id="PS51198">
    <property type="entry name" value="UVRD_HELICASE_ATP_BIND"/>
    <property type="match status" value="1"/>
</dbReference>
<dbReference type="InterPro" id="IPR027417">
    <property type="entry name" value="P-loop_NTPase"/>
</dbReference>
<dbReference type="Gene3D" id="1.10.10.160">
    <property type="match status" value="1"/>
</dbReference>
<evidence type="ECO:0000313" key="18">
    <source>
        <dbReference type="EMBL" id="SHM31312.1"/>
    </source>
</evidence>
<accession>A0A1M7HRY9</accession>
<dbReference type="GO" id="GO:0004527">
    <property type="term" value="F:exonuclease activity"/>
    <property type="evidence" value="ECO:0007669"/>
    <property type="project" value="UniProtKB-KW"/>
</dbReference>
<name>A0A1M7HRY9_RUMFL</name>
<dbReference type="RefSeq" id="WP_072949095.1">
    <property type="nucleotide sequence ID" value="NZ_FRCT01000003.1"/>
</dbReference>
<keyword evidence="9" id="KW-0238">DNA-binding</keyword>
<evidence type="ECO:0000259" key="16">
    <source>
        <dbReference type="PROSITE" id="PS51198"/>
    </source>
</evidence>
<dbReference type="Gene3D" id="3.40.50.300">
    <property type="entry name" value="P-loop containing nucleotide triphosphate hydrolases"/>
    <property type="match status" value="3"/>
</dbReference>
<keyword evidence="10" id="KW-0234">DNA repair</keyword>
<dbReference type="SUPFAM" id="SSF52540">
    <property type="entry name" value="P-loop containing nucleoside triphosphate hydrolases"/>
    <property type="match status" value="1"/>
</dbReference>
<evidence type="ECO:0000256" key="8">
    <source>
        <dbReference type="ARBA" id="ARBA00022840"/>
    </source>
</evidence>
<evidence type="ECO:0000256" key="6">
    <source>
        <dbReference type="ARBA" id="ARBA00022806"/>
    </source>
</evidence>
<comment type="similarity">
    <text evidence="1">Belongs to the helicase family. UvrD subfamily.</text>
</comment>
<dbReference type="PROSITE" id="PS51217">
    <property type="entry name" value="UVRD_HELICASE_CTER"/>
    <property type="match status" value="1"/>
</dbReference>
<dbReference type="GO" id="GO:0005524">
    <property type="term" value="F:ATP binding"/>
    <property type="evidence" value="ECO:0007669"/>
    <property type="project" value="UniProtKB-UniRule"/>
</dbReference>
<sequence>MLTQNLSQKQIDAVNAIDDDVEIIACAGAGKTGVVTRRIINILKSKPEISPENIVAFTFTKKAAEELKSRIYTMGQAVLGNTQGFANMYIGTIHGFCLNMLQEFLPEFQPFSVLDEIHAKLFVERYYTEVGMEDMGLQKYIETNLFVQAMSLLNENWFDEHKWDDNVRSAFKKYKNKLYSEKYFDYSLILREMVEQLESNIIFRGIVADKVKYLTVDEYQDTNPVQERLISILKELGANLCVVGDDDQTIYQFRGSDSSNILTFMQRYNVQKYIVLDTDYRSTEGIISVAKNVITNNSNRLPKEMESGCKTPYDEGDVVFKEVTLPEDEYEFIAENIEKLHSIGVPYSEIAILLRKRKIGAEIADVLDKHDIPFIIEGMNDLMYTAECRAAKGIFDYLNGEIDMMTLYELWQNVDYPFTRNDLGNAIQTIMTIDISQMKHFTDLNLQRIYQDFLKNAVLVEDGRKETEMILYNLGKFSQVIGDYEVINFTRKPKSKLDSFCKFLHYTADGNYPEGYLSNDYIKPDAVSIMTVHQSKGLEYAAVFIPGLNKNYFPAQKVGGKSVWHVIHREWITGSSRFDGDLEDERKLFYVAVTRAKKYLFISRAKEARDKTVSTFFLEAQCSPCMLPYDSNTVYDSAHLPDLRHNKIPLTLNFSLLEDYFDCPYRFKLTVFYGFNSPLTELIGYGNALHAVIRNINLAAIDGTKITDKFIEKTFEQVFHLPYAIEAQRERMLKSAKDCVKRYLEHKDRLGEIRLAESPIEIDLGDGITVNGRIDMVKEVEEGGQKKTVIVDFKTANKRVLDAINTEQLKIYALGYQHLTGQIADFMEIYHLNSENSAREPITAETVQGVENEIKTAADHIRRNDLPKRCGAESCAKCRMAHLCLNKSERKKYLGG</sequence>
<evidence type="ECO:0000256" key="1">
    <source>
        <dbReference type="ARBA" id="ARBA00009922"/>
    </source>
</evidence>
<dbReference type="CDD" id="cd17932">
    <property type="entry name" value="DEXQc_UvrD"/>
    <property type="match status" value="1"/>
</dbReference>
<evidence type="ECO:0000256" key="14">
    <source>
        <dbReference type="ARBA" id="ARBA00048988"/>
    </source>
</evidence>
<feature type="domain" description="UvrD-like helicase C-terminal" evidence="17">
    <location>
        <begin position="284"/>
        <end position="537"/>
    </location>
</feature>
<dbReference type="InterPro" id="IPR014016">
    <property type="entry name" value="UvrD-like_ATP-bd"/>
</dbReference>
<dbReference type="Proteomes" id="UP000184394">
    <property type="component" value="Unassembled WGS sequence"/>
</dbReference>
<evidence type="ECO:0000313" key="19">
    <source>
        <dbReference type="Proteomes" id="UP000184394"/>
    </source>
</evidence>
<evidence type="ECO:0000256" key="3">
    <source>
        <dbReference type="ARBA" id="ARBA00022741"/>
    </source>
</evidence>
<dbReference type="InterPro" id="IPR011604">
    <property type="entry name" value="PDDEXK-like_dom_sf"/>
</dbReference>
<dbReference type="Gene3D" id="3.90.320.10">
    <property type="match status" value="1"/>
</dbReference>
<reference evidence="18 19" key="1">
    <citation type="submission" date="2016-11" db="EMBL/GenBank/DDBJ databases">
        <authorList>
            <person name="Jaros S."/>
            <person name="Januszkiewicz K."/>
            <person name="Wedrychowicz H."/>
        </authorList>
    </citation>
    <scope>NUCLEOTIDE SEQUENCE [LARGE SCALE GENOMIC DNA]</scope>
    <source>
        <strain evidence="18 19">Y1</strain>
    </source>
</reference>
<dbReference type="Pfam" id="PF13361">
    <property type="entry name" value="UvrD_C"/>
    <property type="match status" value="2"/>
</dbReference>
<evidence type="ECO:0000259" key="17">
    <source>
        <dbReference type="PROSITE" id="PS51217"/>
    </source>
</evidence>
<dbReference type="Pfam" id="PF00580">
    <property type="entry name" value="UvrD-helicase"/>
    <property type="match status" value="1"/>
</dbReference>
<organism evidence="18 19">
    <name type="scientific">Ruminococcus flavefaciens</name>
    <dbReference type="NCBI Taxonomy" id="1265"/>
    <lineage>
        <taxon>Bacteria</taxon>
        <taxon>Bacillati</taxon>
        <taxon>Bacillota</taxon>
        <taxon>Clostridia</taxon>
        <taxon>Eubacteriales</taxon>
        <taxon>Oscillospiraceae</taxon>
        <taxon>Ruminococcus</taxon>
    </lineage>
</organism>
<dbReference type="GO" id="GO:0003677">
    <property type="term" value="F:DNA binding"/>
    <property type="evidence" value="ECO:0007669"/>
    <property type="project" value="UniProtKB-KW"/>
</dbReference>
<dbReference type="Pfam" id="PF12705">
    <property type="entry name" value="PDDEXK_1"/>
    <property type="match status" value="1"/>
</dbReference>
<evidence type="ECO:0000256" key="5">
    <source>
        <dbReference type="ARBA" id="ARBA00022801"/>
    </source>
</evidence>
<keyword evidence="5 15" id="KW-0378">Hydrolase</keyword>
<dbReference type="InterPro" id="IPR014017">
    <property type="entry name" value="DNA_helicase_UvrD-like_C"/>
</dbReference>
<keyword evidence="7" id="KW-0269">Exonuclease</keyword>
<comment type="catalytic activity">
    <reaction evidence="12">
        <text>Couples ATP hydrolysis with the unwinding of duplex DNA by translocating in the 3'-5' direction.</text>
        <dbReference type="EC" id="5.6.2.4"/>
    </reaction>
</comment>
<evidence type="ECO:0000256" key="9">
    <source>
        <dbReference type="ARBA" id="ARBA00023125"/>
    </source>
</evidence>
<keyword evidence="11" id="KW-0413">Isomerase</keyword>
<gene>
    <name evidence="18" type="ORF">SAMN04487860_10363</name>
</gene>
<keyword evidence="8 15" id="KW-0067">ATP-binding</keyword>
<evidence type="ECO:0000256" key="15">
    <source>
        <dbReference type="PROSITE-ProRule" id="PRU00560"/>
    </source>
</evidence>
<protein>
    <recommendedName>
        <fullName evidence="13">DNA 3'-5' helicase</fullName>
        <ecNumber evidence="13">5.6.2.4</ecNumber>
    </recommendedName>
</protein>
<evidence type="ECO:0000256" key="11">
    <source>
        <dbReference type="ARBA" id="ARBA00023235"/>
    </source>
</evidence>
<dbReference type="InterPro" id="IPR013986">
    <property type="entry name" value="DExx_box_DNA_helicase_dom_sf"/>
</dbReference>
<dbReference type="GO" id="GO:0043138">
    <property type="term" value="F:3'-5' DNA helicase activity"/>
    <property type="evidence" value="ECO:0007669"/>
    <property type="project" value="UniProtKB-EC"/>
</dbReference>